<organism evidence="1 2">
    <name type="scientific">Cucumis melo var. makuwa</name>
    <name type="common">Oriental melon</name>
    <dbReference type="NCBI Taxonomy" id="1194695"/>
    <lineage>
        <taxon>Eukaryota</taxon>
        <taxon>Viridiplantae</taxon>
        <taxon>Streptophyta</taxon>
        <taxon>Embryophyta</taxon>
        <taxon>Tracheophyta</taxon>
        <taxon>Spermatophyta</taxon>
        <taxon>Magnoliopsida</taxon>
        <taxon>eudicotyledons</taxon>
        <taxon>Gunneridae</taxon>
        <taxon>Pentapetalae</taxon>
        <taxon>rosids</taxon>
        <taxon>fabids</taxon>
        <taxon>Cucurbitales</taxon>
        <taxon>Cucurbitaceae</taxon>
        <taxon>Benincaseae</taxon>
        <taxon>Cucumis</taxon>
    </lineage>
</organism>
<proteinExistence type="predicted"/>
<dbReference type="Proteomes" id="UP000321393">
    <property type="component" value="Unassembled WGS sequence"/>
</dbReference>
<dbReference type="EMBL" id="SSTE01019181">
    <property type="protein sequence ID" value="KAA0036894.1"/>
    <property type="molecule type" value="Genomic_DNA"/>
</dbReference>
<dbReference type="AlphaFoldDB" id="A0A5A7T056"/>
<reference evidence="1 2" key="1">
    <citation type="submission" date="2019-08" db="EMBL/GenBank/DDBJ databases">
        <title>Draft genome sequences of two oriental melons (Cucumis melo L. var makuwa).</title>
        <authorList>
            <person name="Kwon S.-Y."/>
        </authorList>
    </citation>
    <scope>NUCLEOTIDE SEQUENCE [LARGE SCALE GENOMIC DNA]</scope>
    <source>
        <strain evidence="2">cv. SW 3</strain>
        <tissue evidence="1">Leaf</tissue>
    </source>
</reference>
<comment type="caution">
    <text evidence="1">The sequence shown here is derived from an EMBL/GenBank/DDBJ whole genome shotgun (WGS) entry which is preliminary data.</text>
</comment>
<evidence type="ECO:0000313" key="1">
    <source>
        <dbReference type="EMBL" id="KAA0036894.1"/>
    </source>
</evidence>
<evidence type="ECO:0000313" key="2">
    <source>
        <dbReference type="Proteomes" id="UP000321393"/>
    </source>
</evidence>
<gene>
    <name evidence="1" type="ORF">E6C27_scaffold1480G00150</name>
</gene>
<accession>A0A5A7T056</accession>
<sequence length="119" mass="13413">MMGHLTVVRLFHQMKFWHPFYLEEPCLLGPVNGIPAVALSVKYAILHKIDITNWFPSSHASSVSVALGTFLYQICNDDNIDIGSHVPDIIHDMQPSHGPCVFDTNDWDKGSDGFFVDRE</sequence>
<name>A0A5A7T056_CUCMM</name>
<protein>
    <submittedName>
        <fullName evidence="1">Envelope-like protein</fullName>
    </submittedName>
</protein>